<keyword evidence="4 6" id="KW-1133">Transmembrane helix</keyword>
<dbReference type="eggNOG" id="COG2814">
    <property type="taxonomic scope" value="Bacteria"/>
</dbReference>
<dbReference type="SUPFAM" id="SSF103473">
    <property type="entry name" value="MFS general substrate transporter"/>
    <property type="match status" value="1"/>
</dbReference>
<dbReference type="GO" id="GO:0016020">
    <property type="term" value="C:membrane"/>
    <property type="evidence" value="ECO:0007669"/>
    <property type="project" value="UniProtKB-SubCell"/>
</dbReference>
<proteinExistence type="predicted"/>
<dbReference type="STRING" id="247633.GP2143_13296"/>
<evidence type="ECO:0000256" key="5">
    <source>
        <dbReference type="ARBA" id="ARBA00023136"/>
    </source>
</evidence>
<evidence type="ECO:0000313" key="8">
    <source>
        <dbReference type="EMBL" id="EAW32233.1"/>
    </source>
</evidence>
<evidence type="ECO:0000256" key="2">
    <source>
        <dbReference type="ARBA" id="ARBA00022448"/>
    </source>
</evidence>
<gene>
    <name evidence="8" type="ORF">GP2143_13296</name>
</gene>
<dbReference type="InterPro" id="IPR020846">
    <property type="entry name" value="MFS_dom"/>
</dbReference>
<feature type="transmembrane region" description="Helical" evidence="6">
    <location>
        <begin position="90"/>
        <end position="108"/>
    </location>
</feature>
<evidence type="ECO:0000256" key="6">
    <source>
        <dbReference type="SAM" id="Phobius"/>
    </source>
</evidence>
<keyword evidence="9" id="KW-1185">Reference proteome</keyword>
<dbReference type="Proteomes" id="UP000004931">
    <property type="component" value="Unassembled WGS sequence"/>
</dbReference>
<dbReference type="Pfam" id="PF07690">
    <property type="entry name" value="MFS_1"/>
    <property type="match status" value="1"/>
</dbReference>
<comment type="subcellular location">
    <subcellularLocation>
        <location evidence="1">Membrane</location>
        <topology evidence="1">Multi-pass membrane protein</topology>
    </subcellularLocation>
</comment>
<dbReference type="AlphaFoldDB" id="A0Y7X9"/>
<dbReference type="InterPro" id="IPR044770">
    <property type="entry name" value="MFS_spinster-like"/>
</dbReference>
<feature type="transmembrane region" description="Helical" evidence="6">
    <location>
        <begin position="300"/>
        <end position="320"/>
    </location>
</feature>
<feature type="transmembrane region" description="Helical" evidence="6">
    <location>
        <begin position="326"/>
        <end position="348"/>
    </location>
</feature>
<evidence type="ECO:0000259" key="7">
    <source>
        <dbReference type="PROSITE" id="PS50850"/>
    </source>
</evidence>
<sequence>MTDENSSIAVDNPYASGKKKYYVLGLLTVVYSFNFIDRQLLAILQESIKVDLGLSDGQLGLLTGFAFAVFYVTAGIPIARWADRSNRSRIIAASLFIWSFMTALSGAAQNYLQLLLARVGVGVGEAGGSPPSHSIISDIFPPTSRATALGFYSTGVSIGILFGFLLGGWLNEFFGWRIAFAVVGIPGVLLAVVVWMTLPEPIRGLSEKKQASDDQPTFMEVLGLLWSRVSFRHIAAGSALNAFASYSISNWSASFMIRTHGMTTGELGTWLAMIMGFGGAIGVFFGGYIADSLSPRDKRWYVWVPSITGFLSVPFMAGVYLVDDAYVALAFMIIPGVMANVYLGNAIATTHSLVGLRMRALSSAVLFFILNIIGLGLGPFTVGLLSDYLSVSLGEESLRYALLYVVPVFGFWSATHFLLAGRTLRADLAAAPD</sequence>
<keyword evidence="3 6" id="KW-0812">Transmembrane</keyword>
<comment type="caution">
    <text evidence="8">The sequence shown here is derived from an EMBL/GenBank/DDBJ whole genome shotgun (WGS) entry which is preliminary data.</text>
</comment>
<feature type="transmembrane region" description="Helical" evidence="6">
    <location>
        <begin position="149"/>
        <end position="171"/>
    </location>
</feature>
<dbReference type="InterPro" id="IPR011701">
    <property type="entry name" value="MFS"/>
</dbReference>
<dbReference type="InterPro" id="IPR036259">
    <property type="entry name" value="MFS_trans_sf"/>
</dbReference>
<feature type="transmembrane region" description="Helical" evidence="6">
    <location>
        <begin position="267"/>
        <end position="288"/>
    </location>
</feature>
<accession>A0Y7X9</accession>
<feature type="transmembrane region" description="Helical" evidence="6">
    <location>
        <begin position="57"/>
        <end position="78"/>
    </location>
</feature>
<name>A0Y7X9_9GAMM</name>
<dbReference type="CDD" id="cd17328">
    <property type="entry name" value="MFS_spinster_like"/>
    <property type="match status" value="1"/>
</dbReference>
<evidence type="ECO:0000313" key="9">
    <source>
        <dbReference type="Proteomes" id="UP000004931"/>
    </source>
</evidence>
<feature type="domain" description="Major facilitator superfamily (MFS) profile" evidence="7">
    <location>
        <begin position="23"/>
        <end position="425"/>
    </location>
</feature>
<reference evidence="8 9" key="1">
    <citation type="journal article" date="2010" name="J. Bacteriol.">
        <title>Genome sequence of the oligotrophic marine Gammaproteobacterium HTCC2143, isolated from the Oregon Coast.</title>
        <authorList>
            <person name="Oh H.M."/>
            <person name="Kang I."/>
            <person name="Ferriera S."/>
            <person name="Giovannoni S.J."/>
            <person name="Cho J.C."/>
        </authorList>
    </citation>
    <scope>NUCLEOTIDE SEQUENCE [LARGE SCALE GENOMIC DNA]</scope>
    <source>
        <strain evidence="8 9">HTCC2143</strain>
    </source>
</reference>
<dbReference type="PANTHER" id="PTHR23505">
    <property type="entry name" value="SPINSTER"/>
    <property type="match status" value="1"/>
</dbReference>
<dbReference type="PROSITE" id="PS50850">
    <property type="entry name" value="MFS"/>
    <property type="match status" value="1"/>
</dbReference>
<keyword evidence="5 6" id="KW-0472">Membrane</keyword>
<organism evidence="8 9">
    <name type="scientific">marine gamma proteobacterium HTCC2143</name>
    <dbReference type="NCBI Taxonomy" id="247633"/>
    <lineage>
        <taxon>Bacteria</taxon>
        <taxon>Pseudomonadati</taxon>
        <taxon>Pseudomonadota</taxon>
        <taxon>Gammaproteobacteria</taxon>
        <taxon>Cellvibrionales</taxon>
        <taxon>Spongiibacteraceae</taxon>
        <taxon>BD1-7 clade</taxon>
    </lineage>
</organism>
<dbReference type="OrthoDB" id="6057322at2"/>
<evidence type="ECO:0000256" key="3">
    <source>
        <dbReference type="ARBA" id="ARBA00022692"/>
    </source>
</evidence>
<dbReference type="EMBL" id="AAVT01000001">
    <property type="protein sequence ID" value="EAW32233.1"/>
    <property type="molecule type" value="Genomic_DNA"/>
</dbReference>
<keyword evidence="2" id="KW-0813">Transport</keyword>
<dbReference type="PANTHER" id="PTHR23505:SF79">
    <property type="entry name" value="PROTEIN SPINSTER"/>
    <property type="match status" value="1"/>
</dbReference>
<feature type="transmembrane region" description="Helical" evidence="6">
    <location>
        <begin position="21"/>
        <end position="37"/>
    </location>
</feature>
<dbReference type="GO" id="GO:0022857">
    <property type="term" value="F:transmembrane transporter activity"/>
    <property type="evidence" value="ECO:0007669"/>
    <property type="project" value="InterPro"/>
</dbReference>
<evidence type="ECO:0000256" key="1">
    <source>
        <dbReference type="ARBA" id="ARBA00004141"/>
    </source>
</evidence>
<evidence type="ECO:0000256" key="4">
    <source>
        <dbReference type="ARBA" id="ARBA00022989"/>
    </source>
</evidence>
<feature type="transmembrane region" description="Helical" evidence="6">
    <location>
        <begin position="360"/>
        <end position="380"/>
    </location>
</feature>
<protein>
    <submittedName>
        <fullName evidence="8">Major facilitator superfamily transporter</fullName>
    </submittedName>
</protein>
<feature type="transmembrane region" description="Helical" evidence="6">
    <location>
        <begin position="178"/>
        <end position="198"/>
    </location>
</feature>
<feature type="transmembrane region" description="Helical" evidence="6">
    <location>
        <begin position="400"/>
        <end position="419"/>
    </location>
</feature>
<dbReference type="Gene3D" id="1.20.1250.20">
    <property type="entry name" value="MFS general substrate transporter like domains"/>
    <property type="match status" value="2"/>
</dbReference>